<dbReference type="InterPro" id="IPR003819">
    <property type="entry name" value="TauD/TfdA-like"/>
</dbReference>
<dbReference type="InterPro" id="IPR050411">
    <property type="entry name" value="AlphaKG_dependent_hydroxylases"/>
</dbReference>
<evidence type="ECO:0000256" key="7">
    <source>
        <dbReference type="SAM" id="MobiDB-lite"/>
    </source>
</evidence>
<evidence type="ECO:0000259" key="8">
    <source>
        <dbReference type="Pfam" id="PF02668"/>
    </source>
</evidence>
<keyword evidence="5" id="KW-0560">Oxidoreductase</keyword>
<feature type="compositionally biased region" description="Low complexity" evidence="7">
    <location>
        <begin position="79"/>
        <end position="88"/>
    </location>
</feature>
<dbReference type="PANTHER" id="PTHR10696">
    <property type="entry name" value="GAMMA-BUTYROBETAINE HYDROXYLASE-RELATED"/>
    <property type="match status" value="1"/>
</dbReference>
<keyword evidence="4" id="KW-0223">Dioxygenase</keyword>
<comment type="cofactor">
    <cofactor evidence="1">
        <name>Fe(2+)</name>
        <dbReference type="ChEBI" id="CHEBI:29033"/>
    </cofactor>
</comment>
<evidence type="ECO:0000256" key="1">
    <source>
        <dbReference type="ARBA" id="ARBA00001954"/>
    </source>
</evidence>
<evidence type="ECO:0000256" key="6">
    <source>
        <dbReference type="ARBA" id="ARBA00023004"/>
    </source>
</evidence>
<evidence type="ECO:0000256" key="3">
    <source>
        <dbReference type="ARBA" id="ARBA00022723"/>
    </source>
</evidence>
<comment type="caution">
    <text evidence="9">The sequence shown here is derived from an EMBL/GenBank/DDBJ whole genome shotgun (WGS) entry which is preliminary data.</text>
</comment>
<dbReference type="EMBL" id="JBBXJM010000005">
    <property type="protein sequence ID" value="KAL1406918.1"/>
    <property type="molecule type" value="Genomic_DNA"/>
</dbReference>
<evidence type="ECO:0000256" key="5">
    <source>
        <dbReference type="ARBA" id="ARBA00023002"/>
    </source>
</evidence>
<dbReference type="Pfam" id="PF02668">
    <property type="entry name" value="TauD"/>
    <property type="match status" value="1"/>
</dbReference>
<dbReference type="PANTHER" id="PTHR10696:SF25">
    <property type="entry name" value="OXIDOREDUCTASE AIM17-RELATED"/>
    <property type="match status" value="1"/>
</dbReference>
<dbReference type="Proteomes" id="UP001565368">
    <property type="component" value="Unassembled WGS sequence"/>
</dbReference>
<dbReference type="InterPro" id="IPR042098">
    <property type="entry name" value="TauD-like_sf"/>
</dbReference>
<evidence type="ECO:0000256" key="2">
    <source>
        <dbReference type="ARBA" id="ARBA00008654"/>
    </source>
</evidence>
<accession>A0ABR3PWX5</accession>
<comment type="similarity">
    <text evidence="2">Belongs to the gamma-BBH/TMLD family.</text>
</comment>
<dbReference type="InterPro" id="IPR038492">
    <property type="entry name" value="GBBH-like_N_sf"/>
</dbReference>
<keyword evidence="6" id="KW-0408">Iron</keyword>
<protein>
    <recommendedName>
        <fullName evidence="8">TauD/TfdA-like domain-containing protein</fullName>
    </recommendedName>
</protein>
<proteinExistence type="inferred from homology"/>
<sequence length="637" mass="70111">MSSLVRAAPLRLRPIAPAGLRYASSSSGPSKKPTKIPESRLDSFASSAETPLLTNPVKDHPSPNKAGAQTWVPRPRTPSGSGTSAAGGFKAPVLRTNKLAGSFALSDSERREIDASEKPKSKAKPYKPNYDGTRVPRSGAPPPKHASRPHLRAVQSSARGEPADPNIRTLLNSPDEGTITVGPGYVQYKGPTNPADLLGSKAASHTLNTTISLPRLRDACPCGNCIDPSTRQKNHTSGEAYRLVRGLGNEVLDGSKIHMATDDVTGEHGIEVHWPAVGEGEAEQHTSYYPLSLIRRLSAERLRGTSYLNVQLKRKLWDREALLAHQDNLHTKYEELNGAAPGQPLAAKPDVLLRVLEQLQVYGIAILTGVPTDKTGNKECELRNVVEQIGLLRNTFYGETWDVKSVPQAKNVAYTNVNLGLHMDLLYFALPPRFQLLHCLRNRVIGGASYFVDSFKAAAAFVEEYPDLAKLLRNNKLEYEYDNDGHYLSFQHRVIPQAPIGASNLHAAINWSPPFQAPPTRGARDATYTLPSDPVAAARAENDLYDALSKFQEELDKEKYKYEFTLKEGDLVLFDNQRTLHARRAFRDRTYDEVERDGTVIVPGEPTRWLKGAYIDGSTVWDKVAALNDSVRQGPRA</sequence>
<dbReference type="GeneID" id="95987373"/>
<feature type="compositionally biased region" description="Low complexity" evidence="7">
    <location>
        <begin position="16"/>
        <end position="31"/>
    </location>
</feature>
<keyword evidence="10" id="KW-1185">Reference proteome</keyword>
<evidence type="ECO:0000313" key="10">
    <source>
        <dbReference type="Proteomes" id="UP001565368"/>
    </source>
</evidence>
<feature type="domain" description="TauD/TfdA-like" evidence="8">
    <location>
        <begin position="353"/>
        <end position="588"/>
    </location>
</feature>
<feature type="compositionally biased region" description="Polar residues" evidence="7">
    <location>
        <begin position="44"/>
        <end position="53"/>
    </location>
</feature>
<feature type="compositionally biased region" description="Basic and acidic residues" evidence="7">
    <location>
        <begin position="107"/>
        <end position="120"/>
    </location>
</feature>
<name>A0ABR3PWX5_9TREE</name>
<feature type="region of interest" description="Disordered" evidence="7">
    <location>
        <begin position="105"/>
        <end position="176"/>
    </location>
</feature>
<keyword evidence="3" id="KW-0479">Metal-binding</keyword>
<dbReference type="Gene3D" id="3.60.130.10">
    <property type="entry name" value="Clavaminate synthase-like"/>
    <property type="match status" value="1"/>
</dbReference>
<dbReference type="Gene3D" id="3.30.2020.30">
    <property type="match status" value="1"/>
</dbReference>
<evidence type="ECO:0000256" key="4">
    <source>
        <dbReference type="ARBA" id="ARBA00022964"/>
    </source>
</evidence>
<gene>
    <name evidence="9" type="ORF">Q8F55_006330</name>
</gene>
<reference evidence="9 10" key="1">
    <citation type="submission" date="2023-08" db="EMBL/GenBank/DDBJ databases">
        <title>Annotated Genome Sequence of Vanrija albida AlHP1.</title>
        <authorList>
            <person name="Herzog R."/>
        </authorList>
    </citation>
    <scope>NUCLEOTIDE SEQUENCE [LARGE SCALE GENOMIC DNA]</scope>
    <source>
        <strain evidence="9 10">AlHP1</strain>
    </source>
</reference>
<dbReference type="SUPFAM" id="SSF51197">
    <property type="entry name" value="Clavaminate synthase-like"/>
    <property type="match status" value="1"/>
</dbReference>
<dbReference type="RefSeq" id="XP_069206862.1">
    <property type="nucleotide sequence ID" value="XM_069354791.1"/>
</dbReference>
<evidence type="ECO:0000313" key="9">
    <source>
        <dbReference type="EMBL" id="KAL1406918.1"/>
    </source>
</evidence>
<feature type="region of interest" description="Disordered" evidence="7">
    <location>
        <begin position="16"/>
        <end position="89"/>
    </location>
</feature>
<organism evidence="9 10">
    <name type="scientific">Vanrija albida</name>
    <dbReference type="NCBI Taxonomy" id="181172"/>
    <lineage>
        <taxon>Eukaryota</taxon>
        <taxon>Fungi</taxon>
        <taxon>Dikarya</taxon>
        <taxon>Basidiomycota</taxon>
        <taxon>Agaricomycotina</taxon>
        <taxon>Tremellomycetes</taxon>
        <taxon>Trichosporonales</taxon>
        <taxon>Trichosporonaceae</taxon>
        <taxon>Vanrija</taxon>
    </lineage>
</organism>